<dbReference type="Pfam" id="PF16197">
    <property type="entry name" value="KAsynt_C_assoc"/>
    <property type="match status" value="1"/>
</dbReference>
<dbReference type="GO" id="GO:0004312">
    <property type="term" value="F:fatty acid synthase activity"/>
    <property type="evidence" value="ECO:0007669"/>
    <property type="project" value="TreeGrafter"/>
</dbReference>
<feature type="non-terminal residue" evidence="5">
    <location>
        <position position="1"/>
    </location>
</feature>
<dbReference type="EMBL" id="EU862489">
    <property type="protein sequence ID" value="ACN43246.1"/>
    <property type="molecule type" value="Genomic_DNA"/>
</dbReference>
<proteinExistence type="predicted"/>
<evidence type="ECO:0000256" key="3">
    <source>
        <dbReference type="ARBA" id="ARBA00022679"/>
    </source>
</evidence>
<dbReference type="InterPro" id="IPR032821">
    <property type="entry name" value="PKS_assoc"/>
</dbReference>
<name>C0J6G9_9HYPO</name>
<reference evidence="5" key="1">
    <citation type="journal article" date="2009" name="Appl. Environ. Microbiol.">
        <title>Insect-specific polyketide synthases (PKSs), potential PKS-nonribosomal peptide synthetase hybrids, and novel PKS clades in tropical fungi.</title>
        <authorList>
            <person name="Amnuaykanjanasin A."/>
            <person name="Phonghanpot S."/>
            <person name="Sengpanich N."/>
            <person name="Cheevadhanarak S."/>
            <person name="Tanticharoen M."/>
        </authorList>
    </citation>
    <scope>NUCLEOTIDE SEQUENCE</scope>
    <source>
        <strain evidence="5">BCC1389</strain>
    </source>
</reference>
<evidence type="ECO:0000256" key="2">
    <source>
        <dbReference type="ARBA" id="ARBA00022553"/>
    </source>
</evidence>
<evidence type="ECO:0000259" key="4">
    <source>
        <dbReference type="PROSITE" id="PS52004"/>
    </source>
</evidence>
<dbReference type="CDD" id="cd00833">
    <property type="entry name" value="PKS"/>
    <property type="match status" value="1"/>
</dbReference>
<keyword evidence="3" id="KW-0808">Transferase</keyword>
<organism evidence="5">
    <name type="scientific">Pleurocordyceps nipponica</name>
    <dbReference type="NCBI Taxonomy" id="577453"/>
    <lineage>
        <taxon>Eukaryota</taxon>
        <taxon>Fungi</taxon>
        <taxon>Dikarya</taxon>
        <taxon>Ascomycota</taxon>
        <taxon>Pezizomycotina</taxon>
        <taxon>Sordariomycetes</taxon>
        <taxon>Hypocreomycetidae</taxon>
        <taxon>Hypocreales</taxon>
        <taxon>Ophiocordycipitaceae</taxon>
        <taxon>Pleurocordyceps</taxon>
    </lineage>
</organism>
<dbReference type="PROSITE" id="PS52004">
    <property type="entry name" value="KS3_2"/>
    <property type="match status" value="1"/>
</dbReference>
<protein>
    <submittedName>
        <fullName evidence="5">Putative polyketide synthase</fullName>
    </submittedName>
</protein>
<feature type="non-terminal residue" evidence="5">
    <location>
        <position position="253"/>
    </location>
</feature>
<dbReference type="AlphaFoldDB" id="C0J6G9"/>
<dbReference type="InterPro" id="IPR014031">
    <property type="entry name" value="Ketoacyl_synth_C"/>
</dbReference>
<dbReference type="PANTHER" id="PTHR43775:SF20">
    <property type="entry name" value="HYBRID PKS-NRPS SYNTHETASE APDA"/>
    <property type="match status" value="1"/>
</dbReference>
<dbReference type="InterPro" id="IPR050091">
    <property type="entry name" value="PKS_NRPS_Biosynth_Enz"/>
</dbReference>
<dbReference type="InterPro" id="IPR020841">
    <property type="entry name" value="PKS_Beta-ketoAc_synthase_dom"/>
</dbReference>
<accession>C0J6G9</accession>
<evidence type="ECO:0000313" key="5">
    <source>
        <dbReference type="EMBL" id="ACN43246.1"/>
    </source>
</evidence>
<sequence length="253" mass="27116">EGHGTGTQAGDPVEAQAIRDAFFSSEETKETETLYCGSIKTIIGHLEGCAGLAGLIKASLAVQNKAIPPNLHFNQLNPKVEPFYTNLEIPTSLLPWPETHNQPRRASINSFGFGGTNAHAIIESYEPSDAPSPSSSVDVNSGISSRSAVGQRLIGPFVFSARTPTSLLSSLTQLLRHLRANSSLDLDSLSHTLHSKRSVFPYRVSIATALNRDDLIQKLEDQINTVATSTLSSHGASAQLRILGVFTGQGAQW</sequence>
<dbReference type="PANTHER" id="PTHR43775">
    <property type="entry name" value="FATTY ACID SYNTHASE"/>
    <property type="match status" value="1"/>
</dbReference>
<dbReference type="GO" id="GO:0006633">
    <property type="term" value="P:fatty acid biosynthetic process"/>
    <property type="evidence" value="ECO:0007669"/>
    <property type="project" value="TreeGrafter"/>
</dbReference>
<feature type="domain" description="Ketosynthase family 3 (KS3)" evidence="4">
    <location>
        <begin position="1"/>
        <end position="124"/>
    </location>
</feature>
<evidence type="ECO:0000256" key="1">
    <source>
        <dbReference type="ARBA" id="ARBA00022450"/>
    </source>
</evidence>
<dbReference type="Gene3D" id="3.40.47.10">
    <property type="match status" value="1"/>
</dbReference>
<dbReference type="InterPro" id="IPR016039">
    <property type="entry name" value="Thiolase-like"/>
</dbReference>
<keyword evidence="2" id="KW-0597">Phosphoprotein</keyword>
<dbReference type="GO" id="GO:0044550">
    <property type="term" value="P:secondary metabolite biosynthetic process"/>
    <property type="evidence" value="ECO:0007669"/>
    <property type="project" value="TreeGrafter"/>
</dbReference>
<dbReference type="SMART" id="SM00825">
    <property type="entry name" value="PKS_KS"/>
    <property type="match status" value="1"/>
</dbReference>
<dbReference type="Pfam" id="PF02801">
    <property type="entry name" value="Ketoacyl-synt_C"/>
    <property type="match status" value="1"/>
</dbReference>
<dbReference type="Gene3D" id="3.30.70.3290">
    <property type="match status" value="1"/>
</dbReference>
<dbReference type="InterPro" id="IPR001227">
    <property type="entry name" value="Ac_transferase_dom_sf"/>
</dbReference>
<dbReference type="Gene3D" id="3.40.366.10">
    <property type="entry name" value="Malonyl-Coenzyme A Acyl Carrier Protein, domain 2"/>
    <property type="match status" value="1"/>
</dbReference>
<dbReference type="SUPFAM" id="SSF53901">
    <property type="entry name" value="Thiolase-like"/>
    <property type="match status" value="1"/>
</dbReference>
<keyword evidence="1" id="KW-0596">Phosphopantetheine</keyword>